<evidence type="ECO:0000313" key="10">
    <source>
        <dbReference type="EMBL" id="OXZ28395.1"/>
    </source>
</evidence>
<dbReference type="EMBL" id="NDYC01000011">
    <property type="protein sequence ID" value="OXZ28395.1"/>
    <property type="molecule type" value="Genomic_DNA"/>
</dbReference>
<dbReference type="SUPFAM" id="SSF51011">
    <property type="entry name" value="Glycosyl hydrolase domain"/>
    <property type="match status" value="1"/>
</dbReference>
<keyword evidence="4" id="KW-0378">Hydrolase</keyword>
<evidence type="ECO:0000256" key="3">
    <source>
        <dbReference type="ARBA" id="ARBA00022723"/>
    </source>
</evidence>
<evidence type="ECO:0000256" key="7">
    <source>
        <dbReference type="PIRSR" id="PIRSR001021-1"/>
    </source>
</evidence>
<accession>A0A233V7N1</accession>
<dbReference type="Proteomes" id="UP000215413">
    <property type="component" value="Unassembled WGS sequence"/>
</dbReference>
<comment type="caution">
    <text evidence="10">The sequence shown here is derived from an EMBL/GenBank/DDBJ whole genome shotgun (WGS) entry which is preliminary data.</text>
</comment>
<dbReference type="InterPro" id="IPR013780">
    <property type="entry name" value="Glyco_hydro_b"/>
</dbReference>
<gene>
    <name evidence="10" type="ORF">B9N49_02295</name>
</gene>
<evidence type="ECO:0000313" key="11">
    <source>
        <dbReference type="Proteomes" id="UP000215413"/>
    </source>
</evidence>
<dbReference type="GO" id="GO:0004553">
    <property type="term" value="F:hydrolase activity, hydrolyzing O-glycosyl compounds"/>
    <property type="evidence" value="ECO:0007669"/>
    <property type="project" value="InterPro"/>
</dbReference>
<dbReference type="PIRSF" id="PIRSF001021">
    <property type="entry name" value="Alph-amls_thrmst"/>
    <property type="match status" value="1"/>
</dbReference>
<dbReference type="Gene3D" id="2.60.40.1180">
    <property type="entry name" value="Golgi alpha-mannosidase II"/>
    <property type="match status" value="1"/>
</dbReference>
<keyword evidence="3 8" id="KW-0479">Metal-binding</keyword>
<feature type="binding site" evidence="8">
    <location>
        <position position="195"/>
    </location>
    <ligand>
        <name>Ca(2+)</name>
        <dbReference type="ChEBI" id="CHEBI:29108"/>
        <label>1</label>
    </ligand>
</feature>
<dbReference type="Pfam" id="PF00128">
    <property type="entry name" value="Alpha-amylase"/>
    <property type="match status" value="1"/>
</dbReference>
<reference evidence="11" key="1">
    <citation type="submission" date="2017-04" db="EMBL/GenBank/DDBJ databases">
        <title>Finegoldia magna isolated from orthopedic joint implant-associated infections.</title>
        <authorList>
            <person name="Bjorklund S."/>
            <person name="Bruggemann H."/>
            <person name="Jensen A."/>
            <person name="Hellmark B."/>
            <person name="Soderquist B."/>
        </authorList>
    </citation>
    <scope>NUCLEOTIDE SEQUENCE [LARGE SCALE GENOMIC DNA]</scope>
    <source>
        <strain evidence="11">CCUG 54800</strain>
    </source>
</reference>
<keyword evidence="5" id="KW-0119">Carbohydrate metabolism</keyword>
<feature type="active site" description="Proton donor" evidence="7">
    <location>
        <position position="262"/>
    </location>
</feature>
<evidence type="ECO:0000256" key="8">
    <source>
        <dbReference type="PIRSR" id="PIRSR001021-2"/>
    </source>
</evidence>
<comment type="similarity">
    <text evidence="2">Belongs to the glycosyl hydrolase 13 family.</text>
</comment>
<dbReference type="InterPro" id="IPR006047">
    <property type="entry name" value="GH13_cat_dom"/>
</dbReference>
<name>A0A233V7N1_FINMA</name>
<feature type="binding site" evidence="8">
    <location>
        <position position="201"/>
    </location>
    <ligand>
        <name>Ca(2+)</name>
        <dbReference type="ChEBI" id="CHEBI:29108"/>
        <label>1</label>
    </ligand>
</feature>
<evidence type="ECO:0000256" key="4">
    <source>
        <dbReference type="ARBA" id="ARBA00022801"/>
    </source>
</evidence>
<feature type="binding site" evidence="8">
    <location>
        <position position="103"/>
    </location>
    <ligand>
        <name>Ca(2+)</name>
        <dbReference type="ChEBI" id="CHEBI:29108"/>
        <label>1</label>
    </ligand>
</feature>
<evidence type="ECO:0000256" key="2">
    <source>
        <dbReference type="ARBA" id="ARBA00008061"/>
    </source>
</evidence>
<dbReference type="SMART" id="SM00642">
    <property type="entry name" value="Aamy"/>
    <property type="match status" value="1"/>
</dbReference>
<dbReference type="NCBIfam" id="NF006969">
    <property type="entry name" value="PRK09441.1-2"/>
    <property type="match status" value="1"/>
</dbReference>
<dbReference type="SUPFAM" id="SSF51445">
    <property type="entry name" value="(Trans)glycosidases"/>
    <property type="match status" value="1"/>
</dbReference>
<proteinExistence type="inferred from homology"/>
<dbReference type="RefSeq" id="WP_094205356.1">
    <property type="nucleotide sequence ID" value="NZ_NDYC01000011.1"/>
</dbReference>
<keyword evidence="6" id="KW-0326">Glycosidase</keyword>
<dbReference type="Gene3D" id="2.40.30.140">
    <property type="match status" value="1"/>
</dbReference>
<dbReference type="GO" id="GO:0005975">
    <property type="term" value="P:carbohydrate metabolic process"/>
    <property type="evidence" value="ECO:0007669"/>
    <property type="project" value="InterPro"/>
</dbReference>
<keyword evidence="8" id="KW-0106">Calcium</keyword>
<feature type="binding site" evidence="8">
    <location>
        <position position="203"/>
    </location>
    <ligand>
        <name>Ca(2+)</name>
        <dbReference type="ChEBI" id="CHEBI:29108"/>
        <label>2</label>
    </ligand>
</feature>
<comment type="cofactor">
    <cofactor evidence="1">
        <name>Ca(2+)</name>
        <dbReference type="ChEBI" id="CHEBI:29108"/>
    </cofactor>
</comment>
<evidence type="ECO:0000256" key="1">
    <source>
        <dbReference type="ARBA" id="ARBA00001913"/>
    </source>
</evidence>
<feature type="binding site" evidence="8">
    <location>
        <position position="236"/>
    </location>
    <ligand>
        <name>Ca(2+)</name>
        <dbReference type="ChEBI" id="CHEBI:29108"/>
        <label>1</label>
    </ligand>
</feature>
<dbReference type="InterPro" id="IPR013776">
    <property type="entry name" value="A-amylase_thermo"/>
</dbReference>
<evidence type="ECO:0000259" key="9">
    <source>
        <dbReference type="SMART" id="SM00642"/>
    </source>
</evidence>
<dbReference type="GO" id="GO:0005509">
    <property type="term" value="F:calcium ion binding"/>
    <property type="evidence" value="ECO:0007669"/>
    <property type="project" value="InterPro"/>
</dbReference>
<evidence type="ECO:0000256" key="5">
    <source>
        <dbReference type="ARBA" id="ARBA00023277"/>
    </source>
</evidence>
<dbReference type="NCBIfam" id="NF006968">
    <property type="entry name" value="PRK09441.1-1"/>
    <property type="match status" value="1"/>
</dbReference>
<feature type="domain" description="Glycosyl hydrolase family 13 catalytic" evidence="9">
    <location>
        <begin position="4"/>
        <end position="390"/>
    </location>
</feature>
<dbReference type="Gene3D" id="3.20.20.80">
    <property type="entry name" value="Glycosidases"/>
    <property type="match status" value="1"/>
</dbReference>
<protein>
    <submittedName>
        <fullName evidence="10">Alpha-amylase</fullName>
    </submittedName>
</protein>
<dbReference type="PANTHER" id="PTHR43447">
    <property type="entry name" value="ALPHA-AMYLASE"/>
    <property type="match status" value="1"/>
</dbReference>
<dbReference type="InterPro" id="IPR017853">
    <property type="entry name" value="GH"/>
</dbReference>
<feature type="active site" description="Nucleophile" evidence="7">
    <location>
        <position position="232"/>
    </location>
</feature>
<dbReference type="AlphaFoldDB" id="A0A233V7N1"/>
<sequence>MGNEIMMQAFEWYLPDDGNYYKNLTREAKNLKEKGIDALWLAPMFKATGTNDVGYGVYDLYDLGEFDQKGSVRTKYGTVEELKKLIEVLHKNDIKVYADVILNHKAGADFSETFKAYEVDPNDRAKRITDAYDTEAWTGFDFKGRNGKYSEFVWHFQHFNGVDFDNKQQKKAIFEIAGENKGFSKNVSNEKGNFDYLMFADIDHKNPDVKDELFRWGEWFVNYVNVDGFRYDALKHIDDEFIIDFTKHIQNVVNRDFYFFGEYWLQDKDNTNHYLYDTKYDVDLFDVALHFNMYSASKMGDKFDMRKIFDNTLVQEHPTIAVTFVDNHDSEPGQSLESFVEPWFKKIAYGLILLRKDGYPCIFYGDYCKIGGEFNIEGQKDIIDNLMYIRKHYAFGEQTDYMENENLIGWIRHGDDFHNPMAVVISTGDINTLRMNVGKENAGKKYTEITGTNSNEIVIDDQGFGGFEVGAGTLSVWVCNE</sequence>
<evidence type="ECO:0000256" key="6">
    <source>
        <dbReference type="ARBA" id="ARBA00023295"/>
    </source>
</evidence>
<organism evidence="10 11">
    <name type="scientific">Finegoldia magna</name>
    <name type="common">Peptostreptococcus magnus</name>
    <dbReference type="NCBI Taxonomy" id="1260"/>
    <lineage>
        <taxon>Bacteria</taxon>
        <taxon>Bacillati</taxon>
        <taxon>Bacillota</taxon>
        <taxon>Tissierellia</taxon>
        <taxon>Tissierellales</taxon>
        <taxon>Peptoniphilaceae</taxon>
        <taxon>Finegoldia</taxon>
    </lineage>
</organism>
<dbReference type="CDD" id="cd11318">
    <property type="entry name" value="AmyAc_bac_fung_AmyA"/>
    <property type="match status" value="1"/>
</dbReference>